<gene>
    <name evidence="3" type="ORF">FisN_6Lh072</name>
</gene>
<evidence type="ECO:0000313" key="3">
    <source>
        <dbReference type="EMBL" id="GAX21362.1"/>
    </source>
</evidence>
<dbReference type="OrthoDB" id="39587at2759"/>
<comment type="caution">
    <text evidence="3">The sequence shown here is derived from an EMBL/GenBank/DDBJ whole genome shotgun (WGS) entry which is preliminary data.</text>
</comment>
<dbReference type="Proteomes" id="UP000198406">
    <property type="component" value="Unassembled WGS sequence"/>
</dbReference>
<dbReference type="SUPFAM" id="SSF51197">
    <property type="entry name" value="Clavaminate synthase-like"/>
    <property type="match status" value="1"/>
</dbReference>
<protein>
    <recommendedName>
        <fullName evidence="5">Phytanoyl-CoA dioxygenase</fullName>
    </recommendedName>
</protein>
<reference evidence="3 4" key="1">
    <citation type="journal article" date="2015" name="Plant Cell">
        <title>Oil accumulation by the oleaginous diatom Fistulifera solaris as revealed by the genome and transcriptome.</title>
        <authorList>
            <person name="Tanaka T."/>
            <person name="Maeda Y."/>
            <person name="Veluchamy A."/>
            <person name="Tanaka M."/>
            <person name="Abida H."/>
            <person name="Marechal E."/>
            <person name="Bowler C."/>
            <person name="Muto M."/>
            <person name="Sunaga Y."/>
            <person name="Tanaka M."/>
            <person name="Yoshino T."/>
            <person name="Taniguchi T."/>
            <person name="Fukuda Y."/>
            <person name="Nemoto M."/>
            <person name="Matsumoto M."/>
            <person name="Wong P.S."/>
            <person name="Aburatani S."/>
            <person name="Fujibuchi W."/>
        </authorList>
    </citation>
    <scope>NUCLEOTIDE SEQUENCE [LARGE SCALE GENOMIC DNA]</scope>
    <source>
        <strain evidence="3 4">JPCC DA0580</strain>
    </source>
</reference>
<evidence type="ECO:0008006" key="5">
    <source>
        <dbReference type="Google" id="ProtNLM"/>
    </source>
</evidence>
<evidence type="ECO:0000256" key="2">
    <source>
        <dbReference type="SAM" id="MobiDB-lite"/>
    </source>
</evidence>
<dbReference type="InterPro" id="IPR008775">
    <property type="entry name" value="Phytyl_CoA_dOase-like"/>
</dbReference>
<proteinExistence type="predicted"/>
<feature type="region of interest" description="Disordered" evidence="2">
    <location>
        <begin position="426"/>
        <end position="446"/>
    </location>
</feature>
<dbReference type="PANTHER" id="PTHR20883:SF46">
    <property type="entry name" value="PHYTANOYL-COA HYDROXYLASE"/>
    <property type="match status" value="1"/>
</dbReference>
<organism evidence="3 4">
    <name type="scientific">Fistulifera solaris</name>
    <name type="common">Oleaginous diatom</name>
    <dbReference type="NCBI Taxonomy" id="1519565"/>
    <lineage>
        <taxon>Eukaryota</taxon>
        <taxon>Sar</taxon>
        <taxon>Stramenopiles</taxon>
        <taxon>Ochrophyta</taxon>
        <taxon>Bacillariophyta</taxon>
        <taxon>Bacillariophyceae</taxon>
        <taxon>Bacillariophycidae</taxon>
        <taxon>Naviculales</taxon>
        <taxon>Naviculaceae</taxon>
        <taxon>Fistulifera</taxon>
    </lineage>
</organism>
<dbReference type="PANTHER" id="PTHR20883">
    <property type="entry name" value="PHYTANOYL-COA DIOXYGENASE DOMAIN CONTAINING 1"/>
    <property type="match status" value="1"/>
</dbReference>
<evidence type="ECO:0000313" key="4">
    <source>
        <dbReference type="Proteomes" id="UP000198406"/>
    </source>
</evidence>
<keyword evidence="4" id="KW-1185">Reference proteome</keyword>
<comment type="cofactor">
    <cofactor evidence="1">
        <name>Fe cation</name>
        <dbReference type="ChEBI" id="CHEBI:24875"/>
    </cofactor>
</comment>
<accession>A0A1Z5K5D1</accession>
<sequence length="446" mass="51206">MVKTYWTKPDPYHLLGPVPPISEAVIFHIQDIRNDNNDKWTQQLVQSYAQDGVVAIRGLIEDELLAALDVESTRFIQQQKERNAGRRRHHKPKQTQFFTNVHGAMFRNCNNNYYYSQNDATTTTTSALTNSFLRVAVTSLVPKLAGELLQSVGAFHNQDNDDDDDDFPNLRVLRDIFLAKDTEQYVCGWHVDDIGFWPALPEAPGINAWIALDDMPIEIGGGLAVAVGSHQAPWRHLALTEIGAPTTFPPEGYQSAHDMIARRTGGGTCNLQRGAPHLHRRMEDTKRVYEIKRGDVIFHDRWLFHRTVPFNKTLLEKGEEEEEEEEERIYRRYSIRYSPGTAIIPPGYGTEWSVLYDSQNGGRTANRVSESLPWYPQAWPTPLDHEVKAMADLVQHILPTVEEQQAEREREMQPLLQKWAQRKDREMARQYHHAQNKAGEKNSYIN</sequence>
<dbReference type="EMBL" id="BDSP01000163">
    <property type="protein sequence ID" value="GAX21362.1"/>
    <property type="molecule type" value="Genomic_DNA"/>
</dbReference>
<evidence type="ECO:0000256" key="1">
    <source>
        <dbReference type="ARBA" id="ARBA00001962"/>
    </source>
</evidence>
<dbReference type="AlphaFoldDB" id="A0A1Z5K5D1"/>
<dbReference type="Gene3D" id="2.60.120.620">
    <property type="entry name" value="q2cbj1_9rhob like domain"/>
    <property type="match status" value="1"/>
</dbReference>
<dbReference type="Pfam" id="PF05721">
    <property type="entry name" value="PhyH"/>
    <property type="match status" value="1"/>
</dbReference>
<dbReference type="InParanoid" id="A0A1Z5K5D1"/>
<name>A0A1Z5K5D1_FISSO</name>